<dbReference type="AlphaFoldDB" id="A0A2P5FPY5"/>
<dbReference type="Proteomes" id="UP000237000">
    <property type="component" value="Unassembled WGS sequence"/>
</dbReference>
<reference evidence="3" key="1">
    <citation type="submission" date="2016-06" db="EMBL/GenBank/DDBJ databases">
        <title>Parallel loss of symbiosis genes in relatives of nitrogen-fixing non-legume Parasponia.</title>
        <authorList>
            <person name="Van Velzen R."/>
            <person name="Holmer R."/>
            <person name="Bu F."/>
            <person name="Rutten L."/>
            <person name="Van Zeijl A."/>
            <person name="Liu W."/>
            <person name="Santuari L."/>
            <person name="Cao Q."/>
            <person name="Sharma T."/>
            <person name="Shen D."/>
            <person name="Roswanjaya Y."/>
            <person name="Wardhani T."/>
            <person name="Kalhor M.S."/>
            <person name="Jansen J."/>
            <person name="Van den Hoogen J."/>
            <person name="Gungor B."/>
            <person name="Hartog M."/>
            <person name="Hontelez J."/>
            <person name="Verver J."/>
            <person name="Yang W.-C."/>
            <person name="Schijlen E."/>
            <person name="Repin R."/>
            <person name="Schilthuizen M."/>
            <person name="Schranz E."/>
            <person name="Heidstra R."/>
            <person name="Miyata K."/>
            <person name="Fedorova E."/>
            <person name="Kohlen W."/>
            <person name="Bisseling T."/>
            <person name="Smit S."/>
            <person name="Geurts R."/>
        </authorList>
    </citation>
    <scope>NUCLEOTIDE SEQUENCE [LARGE SCALE GENOMIC DNA]</scope>
    <source>
        <strain evidence="3">cv. RG33-2</strain>
    </source>
</reference>
<evidence type="ECO:0000256" key="1">
    <source>
        <dbReference type="SAM" id="MobiDB-lite"/>
    </source>
</evidence>
<organism evidence="2 3">
    <name type="scientific">Trema orientale</name>
    <name type="common">Charcoal tree</name>
    <name type="synonym">Celtis orientalis</name>
    <dbReference type="NCBI Taxonomy" id="63057"/>
    <lineage>
        <taxon>Eukaryota</taxon>
        <taxon>Viridiplantae</taxon>
        <taxon>Streptophyta</taxon>
        <taxon>Embryophyta</taxon>
        <taxon>Tracheophyta</taxon>
        <taxon>Spermatophyta</taxon>
        <taxon>Magnoliopsida</taxon>
        <taxon>eudicotyledons</taxon>
        <taxon>Gunneridae</taxon>
        <taxon>Pentapetalae</taxon>
        <taxon>rosids</taxon>
        <taxon>fabids</taxon>
        <taxon>Rosales</taxon>
        <taxon>Cannabaceae</taxon>
        <taxon>Trema</taxon>
    </lineage>
</organism>
<feature type="non-terminal residue" evidence="2">
    <location>
        <position position="1"/>
    </location>
</feature>
<evidence type="ECO:0000313" key="3">
    <source>
        <dbReference type="Proteomes" id="UP000237000"/>
    </source>
</evidence>
<comment type="caution">
    <text evidence="2">The sequence shown here is derived from an EMBL/GenBank/DDBJ whole genome shotgun (WGS) entry which is preliminary data.</text>
</comment>
<protein>
    <submittedName>
        <fullName evidence="2">Uncharacterized protein</fullName>
    </submittedName>
</protein>
<feature type="region of interest" description="Disordered" evidence="1">
    <location>
        <begin position="48"/>
        <end position="83"/>
    </location>
</feature>
<proteinExistence type="predicted"/>
<gene>
    <name evidence="2" type="ORF">TorRG33x02_042720</name>
</gene>
<dbReference type="EMBL" id="JXTC01000016">
    <property type="protein sequence ID" value="PON99854.1"/>
    <property type="molecule type" value="Genomic_DNA"/>
</dbReference>
<accession>A0A2P5FPY5</accession>
<dbReference type="InParanoid" id="A0A2P5FPY5"/>
<feature type="compositionally biased region" description="Polar residues" evidence="1">
    <location>
        <begin position="1"/>
        <end position="20"/>
    </location>
</feature>
<name>A0A2P5FPY5_TREOI</name>
<evidence type="ECO:0000313" key="2">
    <source>
        <dbReference type="EMBL" id="PON99854.1"/>
    </source>
</evidence>
<keyword evidence="3" id="KW-1185">Reference proteome</keyword>
<feature type="compositionally biased region" description="Polar residues" evidence="1">
    <location>
        <begin position="65"/>
        <end position="81"/>
    </location>
</feature>
<sequence>QELQPTTTMSRATTSLQPSQLRPPPCAPAAIVAGSTAWTVACDVEKRGSLLPPGNPITKPKRTTPLPSRATQTLGKASPATSRRIAPPLTGFGEFLKLFGHLPIKILTFL</sequence>
<feature type="region of interest" description="Disordered" evidence="1">
    <location>
        <begin position="1"/>
        <end position="24"/>
    </location>
</feature>